<feature type="transmembrane region" description="Helical" evidence="1">
    <location>
        <begin position="90"/>
        <end position="116"/>
    </location>
</feature>
<proteinExistence type="predicted"/>
<organism evidence="2 3">
    <name type="scientific">Bifidobacterium panos</name>
    <dbReference type="NCBI Taxonomy" id="2675321"/>
    <lineage>
        <taxon>Bacteria</taxon>
        <taxon>Bacillati</taxon>
        <taxon>Actinomycetota</taxon>
        <taxon>Actinomycetes</taxon>
        <taxon>Bifidobacteriales</taxon>
        <taxon>Bifidobacteriaceae</taxon>
        <taxon>Bifidobacterium</taxon>
    </lineage>
</organism>
<evidence type="ECO:0000313" key="2">
    <source>
        <dbReference type="EMBL" id="NMN02028.1"/>
    </source>
</evidence>
<sequence length="120" mass="13195">MSMVPVCPSVKRTRTCRLSSACASMTRAVFSLGMSLAFLAQWFYGVGLDHPFGQLPVGFQVLLVDLRPCHDQFMLFGRQAAMQWCSVEGVYGFVLLVLRVEVGRLLLCSVCLSTILSPSS</sequence>
<reference evidence="2 3" key="1">
    <citation type="submission" date="2020-02" db="EMBL/GenBank/DDBJ databases">
        <title>Characterization of phylogenetic diversity of novel bifidobacterial species isolated in Czech ZOOs.</title>
        <authorList>
            <person name="Lugli G.A."/>
            <person name="Vera N.B."/>
            <person name="Ventura M."/>
        </authorList>
    </citation>
    <scope>NUCLEOTIDE SEQUENCE [LARGE SCALE GENOMIC DNA]</scope>
    <source>
        <strain evidence="2 3">DSM 109963</strain>
    </source>
</reference>
<name>A0ABX1SW09_9BIFI</name>
<gene>
    <name evidence="2" type="ORF">G1C94_0650</name>
</gene>
<keyword evidence="1" id="KW-0812">Transmembrane</keyword>
<keyword evidence="1" id="KW-0472">Membrane</keyword>
<evidence type="ECO:0000256" key="1">
    <source>
        <dbReference type="SAM" id="Phobius"/>
    </source>
</evidence>
<feature type="transmembrane region" description="Helical" evidence="1">
    <location>
        <begin position="21"/>
        <end position="44"/>
    </location>
</feature>
<evidence type="ECO:0000313" key="3">
    <source>
        <dbReference type="Proteomes" id="UP000553756"/>
    </source>
</evidence>
<comment type="caution">
    <text evidence="2">The sequence shown here is derived from an EMBL/GenBank/DDBJ whole genome shotgun (WGS) entry which is preliminary data.</text>
</comment>
<dbReference type="EMBL" id="JAAIIJ010000012">
    <property type="protein sequence ID" value="NMN02028.1"/>
    <property type="molecule type" value="Genomic_DNA"/>
</dbReference>
<keyword evidence="1" id="KW-1133">Transmembrane helix</keyword>
<protein>
    <submittedName>
        <fullName evidence="2">Uncharacterized protein</fullName>
    </submittedName>
</protein>
<accession>A0ABX1SW09</accession>
<keyword evidence="3" id="KW-1185">Reference proteome</keyword>
<dbReference type="Proteomes" id="UP000553756">
    <property type="component" value="Unassembled WGS sequence"/>
</dbReference>